<keyword evidence="1" id="KW-0472">Membrane</keyword>
<keyword evidence="1" id="KW-0812">Transmembrane</keyword>
<feature type="transmembrane region" description="Helical" evidence="1">
    <location>
        <begin position="197"/>
        <end position="215"/>
    </location>
</feature>
<accession>A0A812CDT9</accession>
<keyword evidence="3" id="KW-1185">Reference proteome</keyword>
<dbReference type="AlphaFoldDB" id="A0A812CDT9"/>
<feature type="transmembrane region" description="Helical" evidence="1">
    <location>
        <begin position="12"/>
        <end position="32"/>
    </location>
</feature>
<sequence>MTKILILSFSLSSYIFSIYLSFFFIYIFFFSFNNHYFSHLFSFQSALSDAPPTLLIAYSPSLAFLFLPLLLCIAPPHSVSLLLPMPTLVFSVTSCSDCNPDPSNAPVDRPPSSSDQFFLSSSSHPFSSDNKNKLRMFSCSLSLSLSLSNIRTKVSLKQYIFFYPPPTIAFLSFFVSLRTITCISTYKLFFLFQYTPILTLCLAPLFFYLCLFLLFL</sequence>
<name>A0A812CDT9_ACAPH</name>
<feature type="transmembrane region" description="Helical" evidence="1">
    <location>
        <begin position="52"/>
        <end position="74"/>
    </location>
</feature>
<evidence type="ECO:0000313" key="2">
    <source>
        <dbReference type="EMBL" id="CAE1267964.1"/>
    </source>
</evidence>
<protein>
    <submittedName>
        <fullName evidence="2">Uncharacterized protein</fullName>
    </submittedName>
</protein>
<proteinExistence type="predicted"/>
<reference evidence="2" key="1">
    <citation type="submission" date="2021-01" db="EMBL/GenBank/DDBJ databases">
        <authorList>
            <person name="Li R."/>
            <person name="Bekaert M."/>
        </authorList>
    </citation>
    <scope>NUCLEOTIDE SEQUENCE</scope>
    <source>
        <strain evidence="2">Farmed</strain>
    </source>
</reference>
<dbReference type="Proteomes" id="UP000597762">
    <property type="component" value="Unassembled WGS sequence"/>
</dbReference>
<organism evidence="2 3">
    <name type="scientific">Acanthosepion pharaonis</name>
    <name type="common">Pharaoh cuttlefish</name>
    <name type="synonym">Sepia pharaonis</name>
    <dbReference type="NCBI Taxonomy" id="158019"/>
    <lineage>
        <taxon>Eukaryota</taxon>
        <taxon>Metazoa</taxon>
        <taxon>Spiralia</taxon>
        <taxon>Lophotrochozoa</taxon>
        <taxon>Mollusca</taxon>
        <taxon>Cephalopoda</taxon>
        <taxon>Coleoidea</taxon>
        <taxon>Decapodiformes</taxon>
        <taxon>Sepiida</taxon>
        <taxon>Sepiina</taxon>
        <taxon>Sepiidae</taxon>
        <taxon>Acanthosepion</taxon>
    </lineage>
</organism>
<feature type="transmembrane region" description="Helical" evidence="1">
    <location>
        <begin position="159"/>
        <end position="177"/>
    </location>
</feature>
<dbReference type="EMBL" id="CAHIKZ030001557">
    <property type="protein sequence ID" value="CAE1267964.1"/>
    <property type="molecule type" value="Genomic_DNA"/>
</dbReference>
<comment type="caution">
    <text evidence="2">The sequence shown here is derived from an EMBL/GenBank/DDBJ whole genome shotgun (WGS) entry which is preliminary data.</text>
</comment>
<keyword evidence="1" id="KW-1133">Transmembrane helix</keyword>
<gene>
    <name evidence="2" type="ORF">SPHA_35846</name>
</gene>
<evidence type="ECO:0000256" key="1">
    <source>
        <dbReference type="SAM" id="Phobius"/>
    </source>
</evidence>
<evidence type="ECO:0000313" key="3">
    <source>
        <dbReference type="Proteomes" id="UP000597762"/>
    </source>
</evidence>